<accession>A0A8T6ZCU2</accession>
<evidence type="ECO:0000313" key="3">
    <source>
        <dbReference type="Proteomes" id="UP000030460"/>
    </source>
</evidence>
<dbReference type="PANTHER" id="PTHR33840">
    <property type="match status" value="1"/>
</dbReference>
<dbReference type="Pfam" id="PF09994">
    <property type="entry name" value="T6SS_Tle1-like_cat"/>
    <property type="match status" value="2"/>
</dbReference>
<organism evidence="2 3">
    <name type="scientific">Paraburkholderia sacchari</name>
    <dbReference type="NCBI Taxonomy" id="159450"/>
    <lineage>
        <taxon>Bacteria</taxon>
        <taxon>Pseudomonadati</taxon>
        <taxon>Pseudomonadota</taxon>
        <taxon>Betaproteobacteria</taxon>
        <taxon>Burkholderiales</taxon>
        <taxon>Burkholderiaceae</taxon>
        <taxon>Paraburkholderia</taxon>
    </lineage>
</organism>
<dbReference type="OrthoDB" id="4378831at2"/>
<comment type="caution">
    <text evidence="2">The sequence shown here is derived from an EMBL/GenBank/DDBJ whole genome shotgun (WGS) entry which is preliminary data.</text>
</comment>
<proteinExistence type="predicted"/>
<dbReference type="EMBL" id="JTDB02000003">
    <property type="protein sequence ID" value="NLP62558.1"/>
    <property type="molecule type" value="Genomic_DNA"/>
</dbReference>
<feature type="domain" description="T6SS Phospholipase effector Tle1-like catalytic" evidence="1">
    <location>
        <begin position="50"/>
        <end position="168"/>
    </location>
</feature>
<evidence type="ECO:0000313" key="2">
    <source>
        <dbReference type="EMBL" id="NLP62558.1"/>
    </source>
</evidence>
<dbReference type="Proteomes" id="UP000030460">
    <property type="component" value="Unassembled WGS sequence"/>
</dbReference>
<reference evidence="2" key="1">
    <citation type="journal article" date="2015" name="Genome Announc.">
        <title>Draft Genome Sequence of the Polyhydroxyalkanoate-Producing Bacterium Burkholderia sacchari LMG 19450 Isolated from Brazilian Sugarcane Plantation Soil.</title>
        <authorList>
            <person name="Alexandrino P.M."/>
            <person name="Mendonca T.T."/>
            <person name="Guaman Bautista L.P."/>
            <person name="Cherix J."/>
            <person name="Lozano-Sakalauskas G.C."/>
            <person name="Fujita A."/>
            <person name="Ramos Filho E."/>
            <person name="Long P."/>
            <person name="Padilla G."/>
            <person name="Taciro M.K."/>
            <person name="Gomez J.G."/>
            <person name="Silva L.F."/>
        </authorList>
    </citation>
    <scope>NUCLEOTIDE SEQUENCE</scope>
    <source>
        <strain evidence="2">LMG 19450</strain>
    </source>
</reference>
<dbReference type="InterPro" id="IPR018712">
    <property type="entry name" value="Tle1-like_cat"/>
</dbReference>
<gene>
    <name evidence="2" type="ORF">NH14_015525</name>
</gene>
<dbReference type="PANTHER" id="PTHR33840:SF1">
    <property type="entry name" value="TLE1 PHOSPHOLIPASE DOMAIN-CONTAINING PROTEIN"/>
    <property type="match status" value="1"/>
</dbReference>
<keyword evidence="3" id="KW-1185">Reference proteome</keyword>
<dbReference type="AlphaFoldDB" id="A0A8T6ZCU2"/>
<protein>
    <submittedName>
        <fullName evidence="2">DUF2235 domain-containing protein</fullName>
    </submittedName>
</protein>
<sequence length="537" mass="59020">MLDDTQVPQAAGLRPLTLLEREARAASMACLDPTKRPGMADCSQSIWLSLFFDGTGNNLFNDTKKLKHSNVSRLFFAHESDNDVTSRYRIYINGLGTPFPEIGEHTYSKPGLAFGVGGEKRLLWARKQFDDRIEKAEARATNPKQPIRNINVALFGFSRGSALARAFAVRLAKECQNVGDGWQYRGHPIRLYFMGLFDTVASAGLPASFKLLDRSPMVKIATTAAFPTLSSTLALVPKDGHYYWAKDLKIPPMVEQCVHYVAAHEVRDSFPLDSVREGKSYPPNCVEIIYPGVHSDVGGGYAPGEQTRTLKDDEKLSQVPLLHMHRAARVAGVPLQAINLLDVDTRATFNLSPKTASLFDAYQTFAKASGPVENAVAEHLYPLYITRSHLSKLTNDEAAHARAPAAKHVLQQTGNGDLVKDVDKELARITAGGNAVNTASAEAETRKINGKSLSLREAMLARAYEDVSLITGSSEIRQTLLEFFDYIVHDSVAGFGSDASKLQNWRMIYFGDQGYEPANDWNVADANKPDEDADAIA</sequence>
<name>A0A8T6ZCU2_9BURK</name>
<reference evidence="2" key="2">
    <citation type="submission" date="2020-04" db="EMBL/GenBank/DDBJ databases">
        <authorList>
            <person name="Alexandrino P."/>
            <person name="Mendonca T."/>
            <person name="Guaman L."/>
            <person name="Cherix J."/>
            <person name="Lozano-Sakalauskas G."/>
            <person name="Fujita A."/>
            <person name="Filho E.R."/>
            <person name="Long P."/>
            <person name="Padilla G."/>
            <person name="Taciro M.K."/>
            <person name="Gomez J.G."/>
            <person name="Silva L.F."/>
            <person name="Torres M."/>
        </authorList>
    </citation>
    <scope>NUCLEOTIDE SEQUENCE</scope>
    <source>
        <strain evidence="2">LMG 19450</strain>
    </source>
</reference>
<evidence type="ECO:0000259" key="1">
    <source>
        <dbReference type="Pfam" id="PF09994"/>
    </source>
</evidence>
<feature type="domain" description="T6SS Phospholipase effector Tle1-like catalytic" evidence="1">
    <location>
        <begin position="186"/>
        <end position="326"/>
    </location>
</feature>
<dbReference type="RefSeq" id="WP_084225126.1">
    <property type="nucleotide sequence ID" value="NZ_CADFGF010000003.1"/>
</dbReference>